<keyword evidence="5 6" id="KW-0408">Iron</keyword>
<name>A0A1Z5HUT6_9FIRM</name>
<comment type="similarity">
    <text evidence="1 6">Belongs to the CcmH/CycL/Ccl2/NrfF family.</text>
</comment>
<keyword evidence="6" id="KW-1133">Transmembrane helix</keyword>
<evidence type="ECO:0000313" key="8">
    <source>
        <dbReference type="EMBL" id="GAW93050.1"/>
    </source>
</evidence>
<dbReference type="InterPro" id="IPR038297">
    <property type="entry name" value="CcmH/CycL/NrfF/Ccl2_sf"/>
</dbReference>
<dbReference type="Proteomes" id="UP000197032">
    <property type="component" value="Unassembled WGS sequence"/>
</dbReference>
<dbReference type="GO" id="GO:0046872">
    <property type="term" value="F:metal ion binding"/>
    <property type="evidence" value="ECO:0007669"/>
    <property type="project" value="UniProtKB-KW"/>
</dbReference>
<dbReference type="PANTHER" id="PTHR47870:SF4">
    <property type="entry name" value="CYTOCHROME C-TYPE BIOGENESIS PROTEIN CYCH"/>
    <property type="match status" value="1"/>
</dbReference>
<dbReference type="GO" id="GO:0005886">
    <property type="term" value="C:plasma membrane"/>
    <property type="evidence" value="ECO:0007669"/>
    <property type="project" value="TreeGrafter"/>
</dbReference>
<protein>
    <recommendedName>
        <fullName evidence="6">Cytochrome c-type biogenesis protein</fullName>
    </recommendedName>
</protein>
<reference evidence="9" key="1">
    <citation type="journal article" date="2017" name="Appl. Environ. Microbiol.">
        <title>Genomic Analysis of Calderihabitans maritimus KKC1, a Thermophilic, Hydrogenogenic, Carboxydotrophic Bacterium Isolated from Marine Sediment.</title>
        <authorList>
            <person name="Omae K."/>
            <person name="Yoneda Y."/>
            <person name="Fukuyama Y."/>
            <person name="Yoshida T."/>
            <person name="Sako Y."/>
        </authorList>
    </citation>
    <scope>NUCLEOTIDE SEQUENCE [LARGE SCALE GENOMIC DNA]</scope>
    <source>
        <strain evidence="9">KKC1</strain>
    </source>
</reference>
<keyword evidence="6" id="KW-0812">Transmembrane</keyword>
<dbReference type="CDD" id="cd16378">
    <property type="entry name" value="CcmH_N"/>
    <property type="match status" value="1"/>
</dbReference>
<dbReference type="RefSeq" id="WP_088554267.1">
    <property type="nucleotide sequence ID" value="NZ_BDGJ01000111.1"/>
</dbReference>
<evidence type="ECO:0000256" key="2">
    <source>
        <dbReference type="ARBA" id="ARBA00022617"/>
    </source>
</evidence>
<dbReference type="OrthoDB" id="121848at2"/>
<dbReference type="InterPro" id="IPR051263">
    <property type="entry name" value="C-type_cytochrome_biogenesis"/>
</dbReference>
<comment type="caution">
    <text evidence="8">The sequence shown here is derived from an EMBL/GenBank/DDBJ whole genome shotgun (WGS) entry which is preliminary data.</text>
</comment>
<dbReference type="InterPro" id="IPR005616">
    <property type="entry name" value="CcmH/CycL/Ccl2/NrfF_N"/>
</dbReference>
<evidence type="ECO:0000259" key="7">
    <source>
        <dbReference type="Pfam" id="PF03918"/>
    </source>
</evidence>
<sequence>MRNLVQGLLLTAILVIFWINTPWVALAQEECEDIISCFMAPDFCGMTLDTCPASSAREMREEICRMVEQGMSKDEIIAHYVNLYGTQILAAPPKEGFFLTAWLTPVVILILGTLLLLVVLKNRKAALSPAGNNGVTLPEEELYEDVLQDELKKYI</sequence>
<evidence type="ECO:0000256" key="5">
    <source>
        <dbReference type="ARBA" id="ARBA00023004"/>
    </source>
</evidence>
<keyword evidence="4 6" id="KW-0732">Signal</keyword>
<keyword evidence="9" id="KW-1185">Reference proteome</keyword>
<dbReference type="Gene3D" id="1.10.8.640">
    <property type="entry name" value="Cytochrome C biogenesis protein"/>
    <property type="match status" value="1"/>
</dbReference>
<keyword evidence="6" id="KW-0472">Membrane</keyword>
<evidence type="ECO:0000256" key="1">
    <source>
        <dbReference type="ARBA" id="ARBA00010342"/>
    </source>
</evidence>
<dbReference type="PANTHER" id="PTHR47870">
    <property type="entry name" value="CYTOCHROME C-TYPE BIOGENESIS PROTEIN CCMH"/>
    <property type="match status" value="1"/>
</dbReference>
<dbReference type="EMBL" id="BDGJ01000111">
    <property type="protein sequence ID" value="GAW93050.1"/>
    <property type="molecule type" value="Genomic_DNA"/>
</dbReference>
<keyword evidence="2 6" id="KW-0349">Heme</keyword>
<evidence type="ECO:0000256" key="6">
    <source>
        <dbReference type="RuleBase" id="RU364112"/>
    </source>
</evidence>
<evidence type="ECO:0000256" key="4">
    <source>
        <dbReference type="ARBA" id="ARBA00022729"/>
    </source>
</evidence>
<organism evidence="8 9">
    <name type="scientific">Calderihabitans maritimus</name>
    <dbReference type="NCBI Taxonomy" id="1246530"/>
    <lineage>
        <taxon>Bacteria</taxon>
        <taxon>Bacillati</taxon>
        <taxon>Bacillota</taxon>
        <taxon>Clostridia</taxon>
        <taxon>Neomoorellales</taxon>
        <taxon>Calderihabitantaceae</taxon>
        <taxon>Calderihabitans</taxon>
    </lineage>
</organism>
<comment type="function">
    <text evidence="6">Possible subunit of a heme lyase.</text>
</comment>
<evidence type="ECO:0000256" key="3">
    <source>
        <dbReference type="ARBA" id="ARBA00022723"/>
    </source>
</evidence>
<dbReference type="AlphaFoldDB" id="A0A1Z5HUT6"/>
<evidence type="ECO:0000313" key="9">
    <source>
        <dbReference type="Proteomes" id="UP000197032"/>
    </source>
</evidence>
<proteinExistence type="inferred from homology"/>
<feature type="domain" description="CcmH/CycL/Ccl2/NrfF N-terminal" evidence="7">
    <location>
        <begin position="28"/>
        <end position="128"/>
    </location>
</feature>
<dbReference type="Pfam" id="PF03918">
    <property type="entry name" value="CcmH"/>
    <property type="match status" value="1"/>
</dbReference>
<keyword evidence="3 6" id="KW-0479">Metal-binding</keyword>
<feature type="transmembrane region" description="Helical" evidence="6">
    <location>
        <begin position="97"/>
        <end position="120"/>
    </location>
</feature>
<accession>A0A1Z5HUT6</accession>
<gene>
    <name evidence="8" type="ORF">KKC1_21910</name>
</gene>